<evidence type="ECO:0000313" key="4">
    <source>
        <dbReference type="Proteomes" id="UP000000305"/>
    </source>
</evidence>
<feature type="chain" id="PRO_5003241432" description="Reelin domain-containing protein" evidence="1">
    <location>
        <begin position="20"/>
        <end position="181"/>
    </location>
</feature>
<dbReference type="KEGG" id="dpx:DAPPUDRAFT_321230"/>
<dbReference type="AlphaFoldDB" id="E9GSC0"/>
<accession>E9GSC0</accession>
<name>E9GSC0_DAPPU</name>
<feature type="signal peptide" evidence="1">
    <location>
        <begin position="1"/>
        <end position="19"/>
    </location>
</feature>
<evidence type="ECO:0000256" key="1">
    <source>
        <dbReference type="SAM" id="SignalP"/>
    </source>
</evidence>
<sequence>MLDSSFALLLMDRIATVHSLVYGTPTENCQSMLPQHDNYLPQWMDPSPYNLSASIILDSTSNSSDQYNVTLIAERRRTFKGFFIQARSLTDHKIIGSFDPVKDPDVAKLIDCPGGTQIQVSDLQNAATHVINYPKSVVNFVWKPPANFEGKFYFEATVVAEYKVFWTGIETPPFNITKTGQ</sequence>
<reference evidence="3 4" key="1">
    <citation type="journal article" date="2011" name="Science">
        <title>The ecoresponsive genome of Daphnia pulex.</title>
        <authorList>
            <person name="Colbourne J.K."/>
            <person name="Pfrender M.E."/>
            <person name="Gilbert D."/>
            <person name="Thomas W.K."/>
            <person name="Tucker A."/>
            <person name="Oakley T.H."/>
            <person name="Tokishita S."/>
            <person name="Aerts A."/>
            <person name="Arnold G.J."/>
            <person name="Basu M.K."/>
            <person name="Bauer D.J."/>
            <person name="Caceres C.E."/>
            <person name="Carmel L."/>
            <person name="Casola C."/>
            <person name="Choi J.H."/>
            <person name="Detter J.C."/>
            <person name="Dong Q."/>
            <person name="Dusheyko S."/>
            <person name="Eads B.D."/>
            <person name="Frohlich T."/>
            <person name="Geiler-Samerotte K.A."/>
            <person name="Gerlach D."/>
            <person name="Hatcher P."/>
            <person name="Jogdeo S."/>
            <person name="Krijgsveld J."/>
            <person name="Kriventseva E.V."/>
            <person name="Kultz D."/>
            <person name="Laforsch C."/>
            <person name="Lindquist E."/>
            <person name="Lopez J."/>
            <person name="Manak J.R."/>
            <person name="Muller J."/>
            <person name="Pangilinan J."/>
            <person name="Patwardhan R.P."/>
            <person name="Pitluck S."/>
            <person name="Pritham E.J."/>
            <person name="Rechtsteiner A."/>
            <person name="Rho M."/>
            <person name="Rogozin I.B."/>
            <person name="Sakarya O."/>
            <person name="Salamov A."/>
            <person name="Schaack S."/>
            <person name="Shapiro H."/>
            <person name="Shiga Y."/>
            <person name="Skalitzky C."/>
            <person name="Smith Z."/>
            <person name="Souvorov A."/>
            <person name="Sung W."/>
            <person name="Tang Z."/>
            <person name="Tsuchiya D."/>
            <person name="Tu H."/>
            <person name="Vos H."/>
            <person name="Wang M."/>
            <person name="Wolf Y.I."/>
            <person name="Yamagata H."/>
            <person name="Yamada T."/>
            <person name="Ye Y."/>
            <person name="Shaw J.R."/>
            <person name="Andrews J."/>
            <person name="Crease T.J."/>
            <person name="Tang H."/>
            <person name="Lucas S.M."/>
            <person name="Robertson H.M."/>
            <person name="Bork P."/>
            <person name="Koonin E.V."/>
            <person name="Zdobnov E.M."/>
            <person name="Grigoriev I.V."/>
            <person name="Lynch M."/>
            <person name="Boore J.L."/>
        </authorList>
    </citation>
    <scope>NUCLEOTIDE SEQUENCE [LARGE SCALE GENOMIC DNA]</scope>
</reference>
<dbReference type="Pfam" id="PF02014">
    <property type="entry name" value="Reeler"/>
    <property type="match status" value="1"/>
</dbReference>
<dbReference type="PANTHER" id="PTHR45828:SF36">
    <property type="entry name" value="REELIN DOMAIN-CONTAINING PROTEIN"/>
    <property type="match status" value="1"/>
</dbReference>
<dbReference type="Proteomes" id="UP000000305">
    <property type="component" value="Unassembled WGS sequence"/>
</dbReference>
<dbReference type="InterPro" id="IPR051237">
    <property type="entry name" value="Ferric-chelate_Red/DefProt"/>
</dbReference>
<evidence type="ECO:0000259" key="2">
    <source>
        <dbReference type="PROSITE" id="PS51019"/>
    </source>
</evidence>
<keyword evidence="4" id="KW-1185">Reference proteome</keyword>
<dbReference type="CDD" id="cd08544">
    <property type="entry name" value="Reeler"/>
    <property type="match status" value="1"/>
</dbReference>
<evidence type="ECO:0000313" key="3">
    <source>
        <dbReference type="EMBL" id="EFX77694.1"/>
    </source>
</evidence>
<keyword evidence="1" id="KW-0732">Signal</keyword>
<gene>
    <name evidence="3" type="ORF">DAPPUDRAFT_321230</name>
</gene>
<dbReference type="PROSITE" id="PS51019">
    <property type="entry name" value="REELIN"/>
    <property type="match status" value="1"/>
</dbReference>
<dbReference type="eggNOG" id="KOG4293">
    <property type="taxonomic scope" value="Eukaryota"/>
</dbReference>
<dbReference type="OrthoDB" id="6418377at2759"/>
<dbReference type="InterPro" id="IPR002861">
    <property type="entry name" value="Reeler_dom"/>
</dbReference>
<proteinExistence type="predicted"/>
<protein>
    <recommendedName>
        <fullName evidence="2">Reelin domain-containing protein</fullName>
    </recommendedName>
</protein>
<dbReference type="InParanoid" id="E9GSC0"/>
<dbReference type="InterPro" id="IPR042307">
    <property type="entry name" value="Reeler_sf"/>
</dbReference>
<dbReference type="EMBL" id="GL732561">
    <property type="protein sequence ID" value="EFX77694.1"/>
    <property type="molecule type" value="Genomic_DNA"/>
</dbReference>
<dbReference type="PANTHER" id="PTHR45828">
    <property type="entry name" value="CYTOCHROME B561/FERRIC REDUCTASE TRANSMEMBRANE"/>
    <property type="match status" value="1"/>
</dbReference>
<dbReference type="GO" id="GO:0016020">
    <property type="term" value="C:membrane"/>
    <property type="evidence" value="ECO:0000318"/>
    <property type="project" value="GO_Central"/>
</dbReference>
<dbReference type="PhylomeDB" id="E9GSC0"/>
<feature type="domain" description="Reelin" evidence="2">
    <location>
        <begin position="14"/>
        <end position="181"/>
    </location>
</feature>
<dbReference type="HOGENOM" id="CLU_091827_2_0_1"/>
<dbReference type="Gene3D" id="2.60.40.4060">
    <property type="entry name" value="Reeler domain"/>
    <property type="match status" value="1"/>
</dbReference>
<organism evidence="3 4">
    <name type="scientific">Daphnia pulex</name>
    <name type="common">Water flea</name>
    <dbReference type="NCBI Taxonomy" id="6669"/>
    <lineage>
        <taxon>Eukaryota</taxon>
        <taxon>Metazoa</taxon>
        <taxon>Ecdysozoa</taxon>
        <taxon>Arthropoda</taxon>
        <taxon>Crustacea</taxon>
        <taxon>Branchiopoda</taxon>
        <taxon>Diplostraca</taxon>
        <taxon>Cladocera</taxon>
        <taxon>Anomopoda</taxon>
        <taxon>Daphniidae</taxon>
        <taxon>Daphnia</taxon>
    </lineage>
</organism>